<evidence type="ECO:0000313" key="2">
    <source>
        <dbReference type="Proteomes" id="UP000181909"/>
    </source>
</evidence>
<dbReference type="Proteomes" id="UP000181909">
    <property type="component" value="Unassembled WGS sequence"/>
</dbReference>
<dbReference type="EMBL" id="FPJO01000012">
    <property type="protein sequence ID" value="SFY17253.1"/>
    <property type="molecule type" value="Genomic_DNA"/>
</dbReference>
<gene>
    <name evidence="1" type="ORF">SAMN02787144_1012107</name>
</gene>
<evidence type="ECO:0000313" key="1">
    <source>
        <dbReference type="EMBL" id="SFY17253.1"/>
    </source>
</evidence>
<proteinExistence type="predicted"/>
<dbReference type="RefSeq" id="WP_072486815.1">
    <property type="nucleotide sequence ID" value="NZ_FPJO01000012.1"/>
</dbReference>
<dbReference type="STRING" id="1893.SAMN02787144_1012107"/>
<accession>A0A1K2D3W1</accession>
<reference evidence="1 2" key="1">
    <citation type="submission" date="2016-11" db="EMBL/GenBank/DDBJ databases">
        <authorList>
            <person name="Jaros S."/>
            <person name="Januszkiewicz K."/>
            <person name="Wedrychowicz H."/>
        </authorList>
    </citation>
    <scope>NUCLEOTIDE SEQUENCE [LARGE SCALE GENOMIC DNA]</scope>
    <source>
        <strain evidence="1 2">OK807</strain>
    </source>
</reference>
<dbReference type="AlphaFoldDB" id="A0A1K2D3W1"/>
<sequence length="264" mass="28364">MVNRADAPRYRNTTDRPVHHLTVANSRGEAMGYLWANDEEDAAGWCLRPAGDAASFAEGLEWSAKLNAAKARGLVPTAALAELARGTDPRRVSHVVPGSLSAAPSLAALRELARVVTEADDRRLLAQLDRENADAWRELREALAALTDEDRAVRWSEGGQQPDGTWRMSHPLHSERLQRLVRALPAVGAVTPAYLWQDNPPPAVPADGRLGPADAVRAATAVVRGERFSDGTIAQAARSGLLDAVAESLCAWYEAVADGSQDDP</sequence>
<protein>
    <submittedName>
        <fullName evidence="1">Uncharacterized protein</fullName>
    </submittedName>
</protein>
<dbReference type="OrthoDB" id="3298677at2"/>
<dbReference type="InterPro" id="IPR045425">
    <property type="entry name" value="DUF6508"/>
</dbReference>
<name>A0A1K2D3W1_STRAR</name>
<dbReference type="Pfam" id="PF20118">
    <property type="entry name" value="DUF6508"/>
    <property type="match status" value="1"/>
</dbReference>
<organism evidence="1 2">
    <name type="scientific">Streptomyces atratus</name>
    <dbReference type="NCBI Taxonomy" id="1893"/>
    <lineage>
        <taxon>Bacteria</taxon>
        <taxon>Bacillati</taxon>
        <taxon>Actinomycetota</taxon>
        <taxon>Actinomycetes</taxon>
        <taxon>Kitasatosporales</taxon>
        <taxon>Streptomycetaceae</taxon>
        <taxon>Streptomyces</taxon>
    </lineage>
</organism>